<evidence type="ECO:0000313" key="2">
    <source>
        <dbReference type="Proteomes" id="UP000233597"/>
    </source>
</evidence>
<name>A0A2N3KRY9_9PROT</name>
<comment type="caution">
    <text evidence="1">The sequence shown here is derived from an EMBL/GenBank/DDBJ whole genome shotgun (WGS) entry which is preliminary data.</text>
</comment>
<sequence>MVSLSSVMGNYHGIKHVLNGPDGLTIEIPLKDFEGNQPFIQAVRGQNSGESNTESAAFN</sequence>
<reference evidence="1 2" key="1">
    <citation type="submission" date="2017-09" db="EMBL/GenBank/DDBJ databases">
        <title>Biodiversity and function of Thalassospira species in the particle-attached aromatic-hydrocarbon-degrading consortia from the surface seawater of the South China Sea.</title>
        <authorList>
            <person name="Dong C."/>
            <person name="Liu R."/>
            <person name="Shao Z."/>
        </authorList>
    </citation>
    <scope>NUCLEOTIDE SEQUENCE [LARGE SCALE GENOMIC DNA]</scope>
    <source>
        <strain evidence="1 2">CSC1P2</strain>
    </source>
</reference>
<evidence type="ECO:0000313" key="1">
    <source>
        <dbReference type="EMBL" id="PKR53324.1"/>
    </source>
</evidence>
<dbReference type="EMBL" id="NWTK01000009">
    <property type="protein sequence ID" value="PKR53324.1"/>
    <property type="molecule type" value="Genomic_DNA"/>
</dbReference>
<dbReference type="AlphaFoldDB" id="A0A2N3KRY9"/>
<gene>
    <name evidence="1" type="ORF">COO20_14600</name>
</gene>
<proteinExistence type="predicted"/>
<organism evidence="1 2">
    <name type="scientific">Thalassospira marina</name>
    <dbReference type="NCBI Taxonomy" id="2048283"/>
    <lineage>
        <taxon>Bacteria</taxon>
        <taxon>Pseudomonadati</taxon>
        <taxon>Pseudomonadota</taxon>
        <taxon>Alphaproteobacteria</taxon>
        <taxon>Rhodospirillales</taxon>
        <taxon>Thalassospiraceae</taxon>
        <taxon>Thalassospira</taxon>
    </lineage>
</organism>
<protein>
    <submittedName>
        <fullName evidence="1">Uncharacterized protein</fullName>
    </submittedName>
</protein>
<accession>A0A2N3KRY9</accession>
<dbReference type="Proteomes" id="UP000233597">
    <property type="component" value="Unassembled WGS sequence"/>
</dbReference>